<keyword evidence="7" id="KW-1185">Reference proteome</keyword>
<evidence type="ECO:0000259" key="5">
    <source>
        <dbReference type="SMART" id="SM00849"/>
    </source>
</evidence>
<gene>
    <name evidence="6" type="ORF">Pflav_029850</name>
</gene>
<dbReference type="PANTHER" id="PTHR42978:SF6">
    <property type="entry name" value="QUORUM-QUENCHING LACTONASE YTNP-RELATED"/>
    <property type="match status" value="1"/>
</dbReference>
<dbReference type="InterPro" id="IPR001279">
    <property type="entry name" value="Metallo-B-lactamas"/>
</dbReference>
<dbReference type="Pfam" id="PF00753">
    <property type="entry name" value="Lactamase_B"/>
    <property type="match status" value="1"/>
</dbReference>
<dbReference type="InterPro" id="IPR051013">
    <property type="entry name" value="MBL_superfamily_lactonases"/>
</dbReference>
<dbReference type="GO" id="GO:0046872">
    <property type="term" value="F:metal ion binding"/>
    <property type="evidence" value="ECO:0007669"/>
    <property type="project" value="UniProtKB-KW"/>
</dbReference>
<sequence>MSADLTGPLRGHRLLHDPISAGALRRIPVGDRTLLGLSDGFLLMSRDFLGTAEAPAIGHDTLRQRYGEVRLPLGCFLLPGERPVLIDTGLGADDFRRGGRLVGGNLLPQLARQGVRPDDVSVLALSHLHGDHSGTVGDPLTGRPVFANARTFVGRGDWEHFVERELAPIPIAPHTRAALLELERRGQVTLIDGERDIAPGVRAIAAPGHTPGHTVYAVHDHGERVLVLGDAMHCPQQLDHLDWQVTFDVDPVLARQTRDRLHADLEAHGGGAVGCHFPELLLARVLTRKPGA</sequence>
<dbReference type="PANTHER" id="PTHR42978">
    <property type="entry name" value="QUORUM-QUENCHING LACTONASE YTNP-RELATED-RELATED"/>
    <property type="match status" value="1"/>
</dbReference>
<dbReference type="InterPro" id="IPR036866">
    <property type="entry name" value="RibonucZ/Hydroxyglut_hydro"/>
</dbReference>
<reference evidence="6 7" key="2">
    <citation type="submission" date="2020-03" db="EMBL/GenBank/DDBJ databases">
        <authorList>
            <person name="Ichikawa N."/>
            <person name="Kimura A."/>
            <person name="Kitahashi Y."/>
            <person name="Uohara A."/>
        </authorList>
    </citation>
    <scope>NUCLEOTIDE SEQUENCE [LARGE SCALE GENOMIC DNA]</scope>
    <source>
        <strain evidence="6 7">NBRC 107702</strain>
    </source>
</reference>
<dbReference type="SMART" id="SM00849">
    <property type="entry name" value="Lactamase_B"/>
    <property type="match status" value="1"/>
</dbReference>
<feature type="domain" description="Metallo-beta-lactamase" evidence="5">
    <location>
        <begin position="72"/>
        <end position="276"/>
    </location>
</feature>
<proteinExistence type="inferred from homology"/>
<dbReference type="EMBL" id="AP022870">
    <property type="protein sequence ID" value="BCB76575.1"/>
    <property type="molecule type" value="Genomic_DNA"/>
</dbReference>
<keyword evidence="2" id="KW-0479">Metal-binding</keyword>
<reference evidence="6 7" key="1">
    <citation type="submission" date="2020-03" db="EMBL/GenBank/DDBJ databases">
        <title>Whole genome shotgun sequence of Phytohabitans flavus NBRC 107702.</title>
        <authorList>
            <person name="Komaki H."/>
            <person name="Tamura T."/>
        </authorList>
    </citation>
    <scope>NUCLEOTIDE SEQUENCE [LARGE SCALE GENOMIC DNA]</scope>
    <source>
        <strain evidence="6 7">NBRC 107702</strain>
    </source>
</reference>
<dbReference type="GO" id="GO:0016787">
    <property type="term" value="F:hydrolase activity"/>
    <property type="evidence" value="ECO:0007669"/>
    <property type="project" value="UniProtKB-KW"/>
</dbReference>
<keyword evidence="4" id="KW-0862">Zinc</keyword>
<dbReference type="SUPFAM" id="SSF56281">
    <property type="entry name" value="Metallo-hydrolase/oxidoreductase"/>
    <property type="match status" value="1"/>
</dbReference>
<protein>
    <submittedName>
        <fullName evidence="6">MBL fold hydrolase</fullName>
    </submittedName>
</protein>
<dbReference type="Proteomes" id="UP000502508">
    <property type="component" value="Chromosome"/>
</dbReference>
<evidence type="ECO:0000256" key="2">
    <source>
        <dbReference type="ARBA" id="ARBA00022723"/>
    </source>
</evidence>
<dbReference type="AlphaFoldDB" id="A0A6F8XRW4"/>
<comment type="similarity">
    <text evidence="1">Belongs to the metallo-beta-lactamase superfamily.</text>
</comment>
<dbReference type="KEGG" id="pfla:Pflav_029850"/>
<accession>A0A6F8XRW4</accession>
<dbReference type="RefSeq" id="WP_173036585.1">
    <property type="nucleotide sequence ID" value="NZ_AP022870.1"/>
</dbReference>
<evidence type="ECO:0000313" key="7">
    <source>
        <dbReference type="Proteomes" id="UP000502508"/>
    </source>
</evidence>
<dbReference type="Gene3D" id="3.60.15.10">
    <property type="entry name" value="Ribonuclease Z/Hydroxyacylglutathione hydrolase-like"/>
    <property type="match status" value="1"/>
</dbReference>
<evidence type="ECO:0000256" key="1">
    <source>
        <dbReference type="ARBA" id="ARBA00007749"/>
    </source>
</evidence>
<keyword evidence="3 6" id="KW-0378">Hydrolase</keyword>
<evidence type="ECO:0000256" key="4">
    <source>
        <dbReference type="ARBA" id="ARBA00022833"/>
    </source>
</evidence>
<evidence type="ECO:0000313" key="6">
    <source>
        <dbReference type="EMBL" id="BCB76575.1"/>
    </source>
</evidence>
<evidence type="ECO:0000256" key="3">
    <source>
        <dbReference type="ARBA" id="ARBA00022801"/>
    </source>
</evidence>
<organism evidence="6 7">
    <name type="scientific">Phytohabitans flavus</name>
    <dbReference type="NCBI Taxonomy" id="1076124"/>
    <lineage>
        <taxon>Bacteria</taxon>
        <taxon>Bacillati</taxon>
        <taxon>Actinomycetota</taxon>
        <taxon>Actinomycetes</taxon>
        <taxon>Micromonosporales</taxon>
        <taxon>Micromonosporaceae</taxon>
    </lineage>
</organism>
<name>A0A6F8XRW4_9ACTN</name>